<dbReference type="EMBL" id="WOWP01000013">
    <property type="protein sequence ID" value="MUV02991.1"/>
    <property type="molecule type" value="Genomic_DNA"/>
</dbReference>
<evidence type="ECO:0000256" key="1">
    <source>
        <dbReference type="SAM" id="SignalP"/>
    </source>
</evidence>
<protein>
    <recommendedName>
        <fullName evidence="4">PepSY domain-containing protein</fullName>
    </recommendedName>
</protein>
<gene>
    <name evidence="2" type="ORF">GN157_04650</name>
</gene>
<feature type="signal peptide" evidence="1">
    <location>
        <begin position="1"/>
        <end position="20"/>
    </location>
</feature>
<organism evidence="2 3">
    <name type="scientific">Flavobacterium rakeshii</name>
    <dbReference type="NCBI Taxonomy" id="1038845"/>
    <lineage>
        <taxon>Bacteria</taxon>
        <taxon>Pseudomonadati</taxon>
        <taxon>Bacteroidota</taxon>
        <taxon>Flavobacteriia</taxon>
        <taxon>Flavobacteriales</taxon>
        <taxon>Flavobacteriaceae</taxon>
        <taxon>Flavobacterium</taxon>
    </lineage>
</organism>
<keyword evidence="3" id="KW-1185">Reference proteome</keyword>
<feature type="chain" id="PRO_5027055588" description="PepSY domain-containing protein" evidence="1">
    <location>
        <begin position="21"/>
        <end position="195"/>
    </location>
</feature>
<comment type="caution">
    <text evidence="2">The sequence shown here is derived from an EMBL/GenBank/DDBJ whole genome shotgun (WGS) entry which is preliminary data.</text>
</comment>
<keyword evidence="1" id="KW-0732">Signal</keyword>
<dbReference type="AlphaFoldDB" id="A0A6N8H909"/>
<sequence>MKPLSLFSIIVLMLCSVQCAGQQVTPQKPNGLKKFNKAKYSELNEKNSLKYTENDTIYEIKEESSYFLELKRSVGNRFIKYYSYHKSNLSLQEEGQSFSEMPIGIRKVYDGKGTVIKEFNYDENYSFSVTDLITKLKREKQIDLNEEKYTVMRHLEKGKPYYFIRYPFNKISLKYIKIDGSSGEIVFDKFLYPTE</sequence>
<evidence type="ECO:0000313" key="2">
    <source>
        <dbReference type="EMBL" id="MUV02991.1"/>
    </source>
</evidence>
<name>A0A6N8H909_9FLAO</name>
<dbReference type="RefSeq" id="WP_157481943.1">
    <property type="nucleotide sequence ID" value="NZ_WOWP01000013.1"/>
</dbReference>
<proteinExistence type="predicted"/>
<dbReference type="OrthoDB" id="1329847at2"/>
<dbReference type="Proteomes" id="UP000433945">
    <property type="component" value="Unassembled WGS sequence"/>
</dbReference>
<reference evidence="2 3" key="1">
    <citation type="submission" date="2019-12" db="EMBL/GenBank/DDBJ databases">
        <authorList>
            <person name="Sun J.-Q."/>
        </authorList>
    </citation>
    <scope>NUCLEOTIDE SEQUENCE [LARGE SCALE GENOMIC DNA]</scope>
    <source>
        <strain evidence="2 3">JCM 17928</strain>
    </source>
</reference>
<evidence type="ECO:0000313" key="3">
    <source>
        <dbReference type="Proteomes" id="UP000433945"/>
    </source>
</evidence>
<evidence type="ECO:0008006" key="4">
    <source>
        <dbReference type="Google" id="ProtNLM"/>
    </source>
</evidence>
<accession>A0A6N8H909</accession>